<dbReference type="Proteomes" id="UP001527099">
    <property type="component" value="Unassembled WGS sequence"/>
</dbReference>
<dbReference type="InterPro" id="IPR054353">
    <property type="entry name" value="IstA-like_C"/>
</dbReference>
<organism evidence="5 6">
    <name type="scientific">Paenibacillus alginolyticus</name>
    <dbReference type="NCBI Taxonomy" id="59839"/>
    <lineage>
        <taxon>Bacteria</taxon>
        <taxon>Bacillati</taxon>
        <taxon>Bacillota</taxon>
        <taxon>Bacilli</taxon>
        <taxon>Bacillales</taxon>
        <taxon>Paenibacillaceae</taxon>
        <taxon>Paenibacillus</taxon>
    </lineage>
</organism>
<feature type="domain" description="HTH IS408-type" evidence="3">
    <location>
        <begin position="4"/>
        <end position="82"/>
    </location>
</feature>
<dbReference type="SUPFAM" id="SSF53098">
    <property type="entry name" value="Ribonuclease H-like"/>
    <property type="match status" value="1"/>
</dbReference>
<dbReference type="EMBL" id="JAMDMX010000025">
    <property type="protein sequence ID" value="MCY9693007.1"/>
    <property type="molecule type" value="Genomic_DNA"/>
</dbReference>
<keyword evidence="6" id="KW-1185">Reference proteome</keyword>
<comment type="similarity">
    <text evidence="1">Belongs to the transposase IS21/IS408/IS1162 family.</text>
</comment>
<accession>A0ABT4G9Z4</accession>
<proteinExistence type="inferred from homology"/>
<evidence type="ECO:0000259" key="4">
    <source>
        <dbReference type="PROSITE" id="PS50994"/>
    </source>
</evidence>
<dbReference type="InterPro" id="IPR012337">
    <property type="entry name" value="RNaseH-like_sf"/>
</dbReference>
<comment type="caution">
    <text evidence="5">The sequence shown here is derived from an EMBL/GenBank/DDBJ whole genome shotgun (WGS) entry which is preliminary data.</text>
</comment>
<dbReference type="NCBIfam" id="NF033546">
    <property type="entry name" value="transpos_IS21"/>
    <property type="match status" value="1"/>
</dbReference>
<dbReference type="PANTHER" id="PTHR35004:SF8">
    <property type="entry name" value="TRANSPOSASE RV3428C-RELATED"/>
    <property type="match status" value="1"/>
</dbReference>
<dbReference type="RefSeq" id="WP_268614563.1">
    <property type="nucleotide sequence ID" value="NZ_JAMDMW010000110.1"/>
</dbReference>
<dbReference type="Gene3D" id="3.30.420.10">
    <property type="entry name" value="Ribonuclease H-like superfamily/Ribonuclease H"/>
    <property type="match status" value="1"/>
</dbReference>
<dbReference type="PROSITE" id="PS50532">
    <property type="entry name" value="HTH_IS408"/>
    <property type="match status" value="1"/>
</dbReference>
<protein>
    <submittedName>
        <fullName evidence="5">IS21 family transposase</fullName>
    </submittedName>
</protein>
<dbReference type="PROSITE" id="PS50994">
    <property type="entry name" value="INTEGRASE"/>
    <property type="match status" value="1"/>
</dbReference>
<evidence type="ECO:0000256" key="2">
    <source>
        <dbReference type="SAM" id="MobiDB-lite"/>
    </source>
</evidence>
<dbReference type="InterPro" id="IPR017895">
    <property type="entry name" value="HTH_IS408/IS1162_type"/>
</dbReference>
<dbReference type="InterPro" id="IPR001584">
    <property type="entry name" value="Integrase_cat-core"/>
</dbReference>
<evidence type="ECO:0000259" key="3">
    <source>
        <dbReference type="PROSITE" id="PS50532"/>
    </source>
</evidence>
<name>A0ABT4G9Z4_9BACL</name>
<gene>
    <name evidence="5" type="primary">istA</name>
    <name evidence="5" type="ORF">M5X19_08870</name>
</gene>
<sequence length="515" mass="58366">MTKYREILRLNSMGLSQRSIASSIQCSRNTVSEVLQRANEKELSWPLPEDVVEADLQYLLFPEKAQTSSRKVPDCEYMHRELAKSGVTLSLLWSEYCENCRLGGEIPLMYTQYCNYYRKYAATTKATMHIQRKPGEQMEVDWAGQTASLVDRDTGEILPVCIFVAALPCSQYAYVEGFLSQNQESWISAHVNAFSHFGGVPKILVPDNLKTGVEQSSWYSPVINKTYQEMAEHYGTAVIPARVRKPKDKPSVEGTVGIISTWILAALRKNTFFSLSELNEAIGDKLDTFNRKPFQKKPGSRHSAFLDEEKHTLQPLPLTAYECATWKVATVQFNYHIAVDNMHYSVPYEYIKHKVDVRITRGVIEVFYNHHRICSHPRLYGRPGQYHTVSDHMPEKHKQFVEWNAERFVSWAKQVGPNASAVIQAILAGHRVEQQGFKACMGVLKLADRYSLVRLESACARALSYTPSPSYKQISTILKSGQDTLEEAATIEQPSPPSVSPHGFTRGSTYYGRKS</sequence>
<dbReference type="PANTHER" id="PTHR35004">
    <property type="entry name" value="TRANSPOSASE RV3428C-RELATED"/>
    <property type="match status" value="1"/>
</dbReference>
<evidence type="ECO:0000313" key="5">
    <source>
        <dbReference type="EMBL" id="MCY9693007.1"/>
    </source>
</evidence>
<feature type="region of interest" description="Disordered" evidence="2">
    <location>
        <begin position="490"/>
        <end position="515"/>
    </location>
</feature>
<feature type="domain" description="Integrase catalytic" evidence="4">
    <location>
        <begin position="130"/>
        <end position="310"/>
    </location>
</feature>
<reference evidence="5 6" key="1">
    <citation type="submission" date="2022-05" db="EMBL/GenBank/DDBJ databases">
        <title>Genome Sequencing of Bee-Associated Microbes.</title>
        <authorList>
            <person name="Dunlap C."/>
        </authorList>
    </citation>
    <scope>NUCLEOTIDE SEQUENCE [LARGE SCALE GENOMIC DNA]</scope>
    <source>
        <strain evidence="5 6">NRRL B-14421</strain>
    </source>
</reference>
<dbReference type="Pfam" id="PF22483">
    <property type="entry name" value="Mu-transpos_C_2"/>
    <property type="match status" value="1"/>
</dbReference>
<dbReference type="InterPro" id="IPR036397">
    <property type="entry name" value="RNaseH_sf"/>
</dbReference>
<evidence type="ECO:0000313" key="6">
    <source>
        <dbReference type="Proteomes" id="UP001527099"/>
    </source>
</evidence>
<evidence type="ECO:0000256" key="1">
    <source>
        <dbReference type="ARBA" id="ARBA00009277"/>
    </source>
</evidence>